<organism evidence="2">
    <name type="scientific">marine metagenome</name>
    <dbReference type="NCBI Taxonomy" id="408172"/>
    <lineage>
        <taxon>unclassified sequences</taxon>
        <taxon>metagenomes</taxon>
        <taxon>ecological metagenomes</taxon>
    </lineage>
</organism>
<dbReference type="InterPro" id="IPR004518">
    <property type="entry name" value="MazG-like_dom"/>
</dbReference>
<proteinExistence type="predicted"/>
<dbReference type="Pfam" id="PF03819">
    <property type="entry name" value="MazG"/>
    <property type="match status" value="2"/>
</dbReference>
<dbReference type="FunFam" id="1.10.287.1080:FF:000001">
    <property type="entry name" value="Nucleoside triphosphate pyrophosphohydrolase"/>
    <property type="match status" value="1"/>
</dbReference>
<dbReference type="GO" id="GO:0046052">
    <property type="term" value="P:UTP catabolic process"/>
    <property type="evidence" value="ECO:0007669"/>
    <property type="project" value="TreeGrafter"/>
</dbReference>
<dbReference type="GO" id="GO:0046076">
    <property type="term" value="P:dTTP catabolic process"/>
    <property type="evidence" value="ECO:0007669"/>
    <property type="project" value="TreeGrafter"/>
</dbReference>
<dbReference type="NCBIfam" id="NF007113">
    <property type="entry name" value="PRK09562.1"/>
    <property type="match status" value="1"/>
</dbReference>
<dbReference type="PANTHER" id="PTHR30522">
    <property type="entry name" value="NUCLEOSIDE TRIPHOSPHATE PYROPHOSPHOHYDROLASE"/>
    <property type="match status" value="1"/>
</dbReference>
<dbReference type="GO" id="GO:0006203">
    <property type="term" value="P:dGTP catabolic process"/>
    <property type="evidence" value="ECO:0007669"/>
    <property type="project" value="TreeGrafter"/>
</dbReference>
<protein>
    <recommendedName>
        <fullName evidence="1">NTP pyrophosphohydrolase MazG-like domain-containing protein</fullName>
    </recommendedName>
</protein>
<dbReference type="NCBIfam" id="TIGR00444">
    <property type="entry name" value="mazG"/>
    <property type="match status" value="1"/>
</dbReference>
<evidence type="ECO:0000259" key="1">
    <source>
        <dbReference type="Pfam" id="PF03819"/>
    </source>
</evidence>
<dbReference type="CDD" id="cd11529">
    <property type="entry name" value="NTP-PPase_MazG_Cterm"/>
    <property type="match status" value="1"/>
</dbReference>
<dbReference type="InterPro" id="IPR011551">
    <property type="entry name" value="NTP_PyrPHydrolase_MazG"/>
</dbReference>
<dbReference type="CDD" id="cd11528">
    <property type="entry name" value="NTP-PPase_MazG_Nterm"/>
    <property type="match status" value="1"/>
</dbReference>
<feature type="domain" description="NTP pyrophosphohydrolase MazG-like" evidence="1">
    <location>
        <begin position="168"/>
        <end position="226"/>
    </location>
</feature>
<sequence length="260" mass="30288">KQTADAFIELLEVLRRLRAPDGCPWDQKQTSESLIPYLLEETYEIIEAIEEGNIETLKEELGDLSLHILFQAELYRESGKFDIFDSLKHISNKLIIRHPQVFEKNNRKKSIGDINKSWEAAKQKEKQRENILDGVPKHLPALIRARRIQEKAANVGFDWKEFSPVLDKVDEEVAELKEAMESQDPENIKNELGDVLFSLVNLSRFLDINPEEALRRTITKFETRFSQVEKELKKRGKEVTDSTLEEMDEIWNVVKKKARV</sequence>
<name>A0A382IBM1_9ZZZZ</name>
<dbReference type="InterPro" id="IPR048015">
    <property type="entry name" value="NTP-PPase_MazG-like_N"/>
</dbReference>
<accession>A0A382IBM1</accession>
<dbReference type="Gene3D" id="1.10.287.1080">
    <property type="entry name" value="MazG-like"/>
    <property type="match status" value="2"/>
</dbReference>
<gene>
    <name evidence="2" type="ORF">METZ01_LOCUS249516</name>
</gene>
<dbReference type="InterPro" id="IPR048011">
    <property type="entry name" value="NTP-PPase_MazG-like_C"/>
</dbReference>
<dbReference type="AlphaFoldDB" id="A0A382IBM1"/>
<feature type="non-terminal residue" evidence="2">
    <location>
        <position position="1"/>
    </location>
</feature>
<dbReference type="FunFam" id="1.10.287.1080:FF:000003">
    <property type="entry name" value="Nucleoside triphosphate pyrophosphohydrolase"/>
    <property type="match status" value="1"/>
</dbReference>
<dbReference type="GO" id="GO:0046081">
    <property type="term" value="P:dUTP catabolic process"/>
    <property type="evidence" value="ECO:0007669"/>
    <property type="project" value="TreeGrafter"/>
</dbReference>
<dbReference type="GO" id="GO:0046047">
    <property type="term" value="P:TTP catabolic process"/>
    <property type="evidence" value="ECO:0007669"/>
    <property type="project" value="TreeGrafter"/>
</dbReference>
<dbReference type="GO" id="GO:0046061">
    <property type="term" value="P:dATP catabolic process"/>
    <property type="evidence" value="ECO:0007669"/>
    <property type="project" value="TreeGrafter"/>
</dbReference>
<dbReference type="EMBL" id="UINC01066204">
    <property type="protein sequence ID" value="SVB96662.1"/>
    <property type="molecule type" value="Genomic_DNA"/>
</dbReference>
<dbReference type="GO" id="GO:0006950">
    <property type="term" value="P:response to stress"/>
    <property type="evidence" value="ECO:0007669"/>
    <property type="project" value="UniProtKB-ARBA"/>
</dbReference>
<feature type="domain" description="NTP pyrophosphohydrolase MazG-like" evidence="1">
    <location>
        <begin position="29"/>
        <end position="102"/>
    </location>
</feature>
<dbReference type="SUPFAM" id="SSF101386">
    <property type="entry name" value="all-alpha NTP pyrophosphatases"/>
    <property type="match status" value="2"/>
</dbReference>
<reference evidence="2" key="1">
    <citation type="submission" date="2018-05" db="EMBL/GenBank/DDBJ databases">
        <authorList>
            <person name="Lanie J.A."/>
            <person name="Ng W.-L."/>
            <person name="Kazmierczak K.M."/>
            <person name="Andrzejewski T.M."/>
            <person name="Davidsen T.M."/>
            <person name="Wayne K.J."/>
            <person name="Tettelin H."/>
            <person name="Glass J.I."/>
            <person name="Rusch D."/>
            <person name="Podicherti R."/>
            <person name="Tsui H.-C.T."/>
            <person name="Winkler M.E."/>
        </authorList>
    </citation>
    <scope>NUCLEOTIDE SEQUENCE</scope>
</reference>
<dbReference type="PANTHER" id="PTHR30522:SF0">
    <property type="entry name" value="NUCLEOSIDE TRIPHOSPHATE PYROPHOSPHOHYDROLASE"/>
    <property type="match status" value="1"/>
</dbReference>
<dbReference type="GO" id="GO:0047429">
    <property type="term" value="F:nucleoside triphosphate diphosphatase activity"/>
    <property type="evidence" value="ECO:0007669"/>
    <property type="project" value="InterPro"/>
</dbReference>
<evidence type="ECO:0000313" key="2">
    <source>
        <dbReference type="EMBL" id="SVB96662.1"/>
    </source>
</evidence>